<dbReference type="Gene3D" id="3.40.710.10">
    <property type="entry name" value="DD-peptidase/beta-lactamase superfamily"/>
    <property type="match status" value="1"/>
</dbReference>
<dbReference type="GO" id="GO:0016787">
    <property type="term" value="F:hydrolase activity"/>
    <property type="evidence" value="ECO:0007669"/>
    <property type="project" value="UniProtKB-KW"/>
</dbReference>
<evidence type="ECO:0000256" key="1">
    <source>
        <dbReference type="SAM" id="Phobius"/>
    </source>
</evidence>
<feature type="domain" description="Beta-lactamase-related" evidence="3">
    <location>
        <begin position="40"/>
        <end position="350"/>
    </location>
</feature>
<feature type="signal peptide" evidence="2">
    <location>
        <begin position="1"/>
        <end position="29"/>
    </location>
</feature>
<reference evidence="4 5" key="1">
    <citation type="submission" date="2019-11" db="EMBL/GenBank/DDBJ databases">
        <title>Gracilibacillus salitolerans sp. nov., a moderate halophile isolated from a saline soil in northwest China.</title>
        <authorList>
            <person name="Gan L."/>
        </authorList>
    </citation>
    <scope>NUCLEOTIDE SEQUENCE [LARGE SCALE GENOMIC DNA]</scope>
    <source>
        <strain evidence="4 5">SCU50</strain>
    </source>
</reference>
<accession>A0A5Q2TP94</accession>
<gene>
    <name evidence="4" type="ORF">GI584_23375</name>
</gene>
<dbReference type="Proteomes" id="UP000339690">
    <property type="component" value="Chromosome"/>
</dbReference>
<feature type="chain" id="PRO_5024332849" evidence="2">
    <location>
        <begin position="30"/>
        <end position="488"/>
    </location>
</feature>
<feature type="transmembrane region" description="Helical" evidence="1">
    <location>
        <begin position="415"/>
        <end position="435"/>
    </location>
</feature>
<dbReference type="PANTHER" id="PTHR46825">
    <property type="entry name" value="D-ALANYL-D-ALANINE-CARBOXYPEPTIDASE/ENDOPEPTIDASE AMPH"/>
    <property type="match status" value="1"/>
</dbReference>
<sequence length="488" mass="54998">MREREDKMRRSLMMVVFLMILGMPISAHAAEDSHVEQIETYMRDAIEKYKISGASLAVVKDDKVIFQDSWGVQSDDSVVTDHSLFLLGSLSKPLTSLGVMRLVEEGKIDLDTRIKDYVPELVSQYADLEDVTVRQLLSHTSGFSSYAGLEVADRNVRGEDAIQKVIEGTDDFSLAYNPGEVYEYSAMNYLLLGYVIESVSHQSFSDYMQAEVFNELNMERTVATYEEADKLGYQNGFQSWFGKPVKSDIIYDNSGAPYGYMASSVNDMVMYVEFLLNKGNGVLTEKAFDVYTSPQVERGEDSYYGLGWFITTKMNDPYYFHSGSTPTSLAQLLVDEQDGFGFVLLTNKHNISEVLHTTYMRNGIKQILEGDGIPELPDSSYTMQGIALGASLVITLIAVWSLYHLLRKKVVRTKLWVGVGIVALIMAVTFIPVLTEAFHSPWYTIKLVAPDTAFFIQWTVGVLVLYGISTLFILFWNRTSVKEMEKKT</sequence>
<dbReference type="InterPro" id="IPR001466">
    <property type="entry name" value="Beta-lactam-related"/>
</dbReference>
<evidence type="ECO:0000313" key="4">
    <source>
        <dbReference type="EMBL" id="QGH36814.1"/>
    </source>
</evidence>
<dbReference type="InterPro" id="IPR050491">
    <property type="entry name" value="AmpC-like"/>
</dbReference>
<dbReference type="EMBL" id="CP045915">
    <property type="protein sequence ID" value="QGH36814.1"/>
    <property type="molecule type" value="Genomic_DNA"/>
</dbReference>
<evidence type="ECO:0000256" key="2">
    <source>
        <dbReference type="SAM" id="SignalP"/>
    </source>
</evidence>
<evidence type="ECO:0000259" key="3">
    <source>
        <dbReference type="Pfam" id="PF00144"/>
    </source>
</evidence>
<feature type="transmembrane region" description="Helical" evidence="1">
    <location>
        <begin position="381"/>
        <end position="403"/>
    </location>
</feature>
<dbReference type="KEGG" id="grc:GI584_23375"/>
<dbReference type="SUPFAM" id="SSF56601">
    <property type="entry name" value="beta-lactamase/transpeptidase-like"/>
    <property type="match status" value="1"/>
</dbReference>
<evidence type="ECO:0000313" key="5">
    <source>
        <dbReference type="Proteomes" id="UP000339690"/>
    </source>
</evidence>
<feature type="transmembrane region" description="Helical" evidence="1">
    <location>
        <begin position="455"/>
        <end position="476"/>
    </location>
</feature>
<name>A0A5Q2TP94_9BACI</name>
<organism evidence="4 5">
    <name type="scientific">Gracilibacillus salitolerans</name>
    <dbReference type="NCBI Taxonomy" id="2663022"/>
    <lineage>
        <taxon>Bacteria</taxon>
        <taxon>Bacillati</taxon>
        <taxon>Bacillota</taxon>
        <taxon>Bacilli</taxon>
        <taxon>Bacillales</taxon>
        <taxon>Bacillaceae</taxon>
        <taxon>Gracilibacillus</taxon>
    </lineage>
</organism>
<keyword evidence="1" id="KW-1133">Transmembrane helix</keyword>
<keyword evidence="4" id="KW-0378">Hydrolase</keyword>
<keyword evidence="2" id="KW-0732">Signal</keyword>
<keyword evidence="1" id="KW-0472">Membrane</keyword>
<dbReference type="PANTHER" id="PTHR46825:SF9">
    <property type="entry name" value="BETA-LACTAMASE-RELATED DOMAIN-CONTAINING PROTEIN"/>
    <property type="match status" value="1"/>
</dbReference>
<proteinExistence type="predicted"/>
<dbReference type="InterPro" id="IPR012338">
    <property type="entry name" value="Beta-lactam/transpept-like"/>
</dbReference>
<keyword evidence="1" id="KW-0812">Transmembrane</keyword>
<keyword evidence="5" id="KW-1185">Reference proteome</keyword>
<dbReference type="Pfam" id="PF00144">
    <property type="entry name" value="Beta-lactamase"/>
    <property type="match status" value="1"/>
</dbReference>
<protein>
    <submittedName>
        <fullName evidence="4">Serine hydrolase</fullName>
    </submittedName>
</protein>
<dbReference type="AlphaFoldDB" id="A0A5Q2TP94"/>